<evidence type="ECO:0000256" key="5">
    <source>
        <dbReference type="ARBA" id="ARBA00022989"/>
    </source>
</evidence>
<dbReference type="GO" id="GO:0005886">
    <property type="term" value="C:plasma membrane"/>
    <property type="evidence" value="ECO:0007669"/>
    <property type="project" value="TreeGrafter"/>
</dbReference>
<feature type="region of interest" description="Disordered" evidence="8">
    <location>
        <begin position="187"/>
        <end position="222"/>
    </location>
</feature>
<proteinExistence type="inferred from homology"/>
<feature type="transmembrane region" description="Helical" evidence="9">
    <location>
        <begin position="419"/>
        <end position="436"/>
    </location>
</feature>
<keyword evidence="11" id="KW-1185">Reference proteome</keyword>
<dbReference type="InterPro" id="IPR004776">
    <property type="entry name" value="Mem_transp_PIN-like"/>
</dbReference>
<feature type="transmembrane region" description="Helical" evidence="9">
    <location>
        <begin position="15"/>
        <end position="39"/>
    </location>
</feature>
<reference evidence="10" key="2">
    <citation type="submission" date="2018-04" db="EMBL/GenBank/DDBJ databases">
        <title>OnivRS2 (Oryza nivara Reference Sequence Version 2).</title>
        <authorList>
            <person name="Zhang J."/>
            <person name="Kudrna D."/>
            <person name="Lee S."/>
            <person name="Talag J."/>
            <person name="Rajasekar S."/>
            <person name="Welchert J."/>
            <person name="Hsing Y.-I."/>
            <person name="Wing R.A."/>
        </authorList>
    </citation>
    <scope>NUCLEOTIDE SEQUENCE [LARGE SCALE GENOMIC DNA]</scope>
    <source>
        <strain evidence="10">SL10</strain>
    </source>
</reference>
<dbReference type="OMA" id="INRMVAW"/>
<evidence type="ECO:0000256" key="1">
    <source>
        <dbReference type="ARBA" id="ARBA00004141"/>
    </source>
</evidence>
<dbReference type="PANTHER" id="PTHR31752:SF2">
    <property type="entry name" value="AUXIN EFFLUX CARRIER COMPONENT 5"/>
    <property type="match status" value="1"/>
</dbReference>
<evidence type="ECO:0000313" key="11">
    <source>
        <dbReference type="Proteomes" id="UP000006591"/>
    </source>
</evidence>
<comment type="similarity">
    <text evidence="2">Belongs to the auxin efflux carrier (TC 2.A.69.1) family.</text>
</comment>
<dbReference type="GO" id="GO:0009734">
    <property type="term" value="P:auxin-activated signaling pathway"/>
    <property type="evidence" value="ECO:0007669"/>
    <property type="project" value="UniProtKB-KW"/>
</dbReference>
<keyword evidence="6 9" id="KW-0472">Membrane</keyword>
<dbReference type="PANTHER" id="PTHR31752">
    <property type="entry name" value="AUXIN EFFLUX CARRIER COMPONENT 1B-RELATED"/>
    <property type="match status" value="1"/>
</dbReference>
<sequence>MRCEFLFGGGKRYEMIGWVDIGKILSAIAPLYFALVLGYCSSKRWWRIFTAEDSEAINRMVAWFALPFFTFEFTLHIDPYNVRYSLIAADSISKLIIVIAIGIGVGLRFRKEGLCTAVIDWCISGFSLASLTNSLIVGVPMARAMYGNWAGQVVVQLSIFQAIVWLTSLVVVLEVRKAFVSDAHDESNSHEEGSFIDDDTVVGSSGTSEDMQSLEEGVSDATNQDLRGQEAVTVAGVNGARLPLFKSVARNLACNPNLHASVIGISWACISNRSHLTLPPALEGSVQIMSRSGLGLAMFSMGLFMGQQERIMQCGPRFALLGLFLKFIIGPAAMAIGSAAAAIPQSISSFIFAKEYGLHADVLSTAKLVVHVYQSGWVDIGKLLSAITPLYFALALGYCSSRRWWQIFTAEDSKAINRMVVWFAFPFFTFEFTLHLDPYNVRYSLIAADSIAKLIIVATISIGVMLKFREEGLCATIADWCITGFSLASLTNSLVVGVPMARAMYGNWAGQIVVQLSIFQAIVWLTSLVVVLEVRKAFVSDAHDESNSHEEGSFIDDDTVVGSSGTSEDMQSLEEGGGGGSVSGNGEWCQGTAVQVGGTVIGISWACISNRSHLTLPPALEGSVLIMSRLGLGLAMFNIGLFMGQQERIMECGPRLALLGLFLKFIIGPTAMAIGSAAVGIRGDVLRAAIPQSISSFIFAKEYGLHSDVLSTAYGIRCIWNDIVHPFYSTGHYYFVRTYIFKANANTVLSWLGALSADFEVLGSTLRHDTLH</sequence>
<feature type="transmembrane region" description="Helical" evidence="9">
    <location>
        <begin position="83"/>
        <end position="106"/>
    </location>
</feature>
<evidence type="ECO:0000256" key="8">
    <source>
        <dbReference type="SAM" id="MobiDB-lite"/>
    </source>
</evidence>
<dbReference type="AlphaFoldDB" id="A0A0E0J0C0"/>
<feature type="transmembrane region" description="Helical" evidence="9">
    <location>
        <begin position="656"/>
        <end position="681"/>
    </location>
</feature>
<evidence type="ECO:0008006" key="12">
    <source>
        <dbReference type="Google" id="ProtNLM"/>
    </source>
</evidence>
<feature type="compositionally biased region" description="Polar residues" evidence="8">
    <location>
        <begin position="202"/>
        <end position="211"/>
    </location>
</feature>
<dbReference type="GO" id="GO:0005783">
    <property type="term" value="C:endoplasmic reticulum"/>
    <property type="evidence" value="ECO:0007669"/>
    <property type="project" value="TreeGrafter"/>
</dbReference>
<evidence type="ECO:0000256" key="2">
    <source>
        <dbReference type="ARBA" id="ARBA00009177"/>
    </source>
</evidence>
<evidence type="ECO:0000256" key="7">
    <source>
        <dbReference type="ARBA" id="ARBA00023294"/>
    </source>
</evidence>
<accession>A0A0E0J0C0</accession>
<dbReference type="GO" id="GO:0009926">
    <property type="term" value="P:auxin polar transport"/>
    <property type="evidence" value="ECO:0007669"/>
    <property type="project" value="TreeGrafter"/>
</dbReference>
<evidence type="ECO:0000256" key="9">
    <source>
        <dbReference type="SAM" id="Phobius"/>
    </source>
</evidence>
<dbReference type="Proteomes" id="UP000006591">
    <property type="component" value="Chromosome 11"/>
</dbReference>
<feature type="transmembrane region" description="Helical" evidence="9">
    <location>
        <begin position="118"/>
        <end position="141"/>
    </location>
</feature>
<keyword evidence="7" id="KW-0927">Auxin signaling pathway</keyword>
<evidence type="ECO:0000256" key="4">
    <source>
        <dbReference type="ARBA" id="ARBA00022692"/>
    </source>
</evidence>
<keyword evidence="5 9" id="KW-1133">Transmembrane helix</keyword>
<keyword evidence="3" id="KW-0813">Transport</keyword>
<dbReference type="EnsemblPlants" id="ONIVA11G08660.1">
    <property type="protein sequence ID" value="ONIVA11G08660.1"/>
    <property type="gene ID" value="ONIVA11G08660"/>
</dbReference>
<feature type="transmembrane region" description="Helical" evidence="9">
    <location>
        <begin position="442"/>
        <end position="465"/>
    </location>
</feature>
<feature type="transmembrane region" description="Helical" evidence="9">
    <location>
        <begin position="512"/>
        <end position="532"/>
    </location>
</feature>
<evidence type="ECO:0000256" key="3">
    <source>
        <dbReference type="ARBA" id="ARBA00022448"/>
    </source>
</evidence>
<feature type="transmembrane region" description="Helical" evidence="9">
    <location>
        <begin position="60"/>
        <end position="77"/>
    </location>
</feature>
<reference evidence="10" key="1">
    <citation type="submission" date="2015-04" db="UniProtKB">
        <authorList>
            <consortium name="EnsemblPlants"/>
        </authorList>
    </citation>
    <scope>IDENTIFICATION</scope>
    <source>
        <strain evidence="10">SL10</strain>
    </source>
</reference>
<feature type="transmembrane region" description="Helical" evidence="9">
    <location>
        <begin position="153"/>
        <end position="173"/>
    </location>
</feature>
<dbReference type="Gramene" id="ONIVA11G08660.1">
    <property type="protein sequence ID" value="ONIVA11G08660.1"/>
    <property type="gene ID" value="ONIVA11G08660"/>
</dbReference>
<dbReference type="InterPro" id="IPR051107">
    <property type="entry name" value="Auxin_Efflux_Carrier"/>
</dbReference>
<dbReference type="eggNOG" id="ENOG502QS1X">
    <property type="taxonomic scope" value="Eukaryota"/>
</dbReference>
<feature type="region of interest" description="Disordered" evidence="8">
    <location>
        <begin position="546"/>
        <end position="584"/>
    </location>
</feature>
<organism evidence="10">
    <name type="scientific">Oryza nivara</name>
    <name type="common">Indian wild rice</name>
    <name type="synonym">Oryza sativa f. spontanea</name>
    <dbReference type="NCBI Taxonomy" id="4536"/>
    <lineage>
        <taxon>Eukaryota</taxon>
        <taxon>Viridiplantae</taxon>
        <taxon>Streptophyta</taxon>
        <taxon>Embryophyta</taxon>
        <taxon>Tracheophyta</taxon>
        <taxon>Spermatophyta</taxon>
        <taxon>Magnoliopsida</taxon>
        <taxon>Liliopsida</taxon>
        <taxon>Poales</taxon>
        <taxon>Poaceae</taxon>
        <taxon>BOP clade</taxon>
        <taxon>Oryzoideae</taxon>
        <taxon>Oryzeae</taxon>
        <taxon>Oryzinae</taxon>
        <taxon>Oryza</taxon>
    </lineage>
</organism>
<evidence type="ECO:0000256" key="6">
    <source>
        <dbReference type="ARBA" id="ARBA00023136"/>
    </source>
</evidence>
<protein>
    <recommendedName>
        <fullName evidence="12">Auxin efflux carrier component</fullName>
    </recommendedName>
</protein>
<evidence type="ECO:0000313" key="10">
    <source>
        <dbReference type="EnsemblPlants" id="ONIVA11G08660.1"/>
    </source>
</evidence>
<dbReference type="GO" id="GO:0010329">
    <property type="term" value="F:auxin efflux transmembrane transporter activity"/>
    <property type="evidence" value="ECO:0007669"/>
    <property type="project" value="TreeGrafter"/>
</dbReference>
<dbReference type="Pfam" id="PF03547">
    <property type="entry name" value="Mem_trans"/>
    <property type="match status" value="2"/>
</dbReference>
<feature type="compositionally biased region" description="Polar residues" evidence="8">
    <location>
        <begin position="561"/>
        <end position="570"/>
    </location>
</feature>
<feature type="transmembrane region" description="Helical" evidence="9">
    <location>
        <begin position="380"/>
        <end position="399"/>
    </location>
</feature>
<name>A0A0E0J0C0_ORYNI</name>
<keyword evidence="4 9" id="KW-0812">Transmembrane</keyword>
<feature type="transmembrane region" description="Helical" evidence="9">
    <location>
        <begin position="318"/>
        <end position="343"/>
    </location>
</feature>
<feature type="transmembrane region" description="Helical" evidence="9">
    <location>
        <begin position="477"/>
        <end position="500"/>
    </location>
</feature>
<comment type="subcellular location">
    <subcellularLocation>
        <location evidence="1">Membrane</location>
        <topology evidence="1">Multi-pass membrane protein</topology>
    </subcellularLocation>
</comment>